<dbReference type="GO" id="GO:0032541">
    <property type="term" value="C:cortical endoplasmic reticulum"/>
    <property type="evidence" value="ECO:0007669"/>
    <property type="project" value="EnsemblFungi"/>
</dbReference>
<dbReference type="PANTHER" id="PTHR45662:SF2">
    <property type="entry name" value="PHOSPHATIDYLINOSITOL-3-PHOSPHATASE SAC1"/>
    <property type="match status" value="1"/>
</dbReference>
<dbReference type="Pfam" id="PF02383">
    <property type="entry name" value="Syja_N"/>
    <property type="match status" value="1"/>
</dbReference>
<keyword evidence="4" id="KW-1185">Reference proteome</keyword>
<dbReference type="GO" id="GO:0072517">
    <property type="term" value="C:host cell viral assembly compartment"/>
    <property type="evidence" value="ECO:0007669"/>
    <property type="project" value="EnsemblFungi"/>
</dbReference>
<dbReference type="InterPro" id="IPR002013">
    <property type="entry name" value="SAC_dom"/>
</dbReference>
<dbReference type="eggNOG" id="KOG1889">
    <property type="taxonomic scope" value="Eukaryota"/>
</dbReference>
<dbReference type="GO" id="GO:0017059">
    <property type="term" value="C:serine palmitoyltransferase complex"/>
    <property type="evidence" value="ECO:0007669"/>
    <property type="project" value="EnsemblFungi"/>
</dbReference>
<dbReference type="GO" id="GO:0000139">
    <property type="term" value="C:Golgi membrane"/>
    <property type="evidence" value="ECO:0007669"/>
    <property type="project" value="EnsemblFungi"/>
</dbReference>
<evidence type="ECO:0000256" key="1">
    <source>
        <dbReference type="SAM" id="Phobius"/>
    </source>
</evidence>
<dbReference type="PROSITE" id="PS50275">
    <property type="entry name" value="SAC"/>
    <property type="match status" value="1"/>
</dbReference>
<dbReference type="HOGENOM" id="CLU_003016_7_4_1"/>
<dbReference type="GO" id="GO:0061909">
    <property type="term" value="P:autophagosome-lysosome fusion"/>
    <property type="evidence" value="ECO:0007669"/>
    <property type="project" value="EnsemblFungi"/>
</dbReference>
<dbReference type="AlphaFoldDB" id="G8JQU5"/>
<feature type="domain" description="SAC" evidence="2">
    <location>
        <begin position="114"/>
        <end position="453"/>
    </location>
</feature>
<sequence>MRGPLLHVRVNDRLLFKQSSLSGSKIVLSVSPYERGITVVDPDMFPNRYDYRKIAALIGIIRMKNNRYVITANRVEDAGVLNGHKFFKVVEHSVIPVKKDAKMHSEESQYVALLEAHLSKAALYFSYTYDLTNSIQRNEQHGAASWRTAESRFFWNYYISESLRELSGDHPSVDDFIVPMIYGFVKVVDTVFKDIPIKLALLTRRSRFRAGTRYFRRGIDQNGNVANFNETEQILLVQNSKSQQIHLFSFLQTRGSVPVYWSEVNALKYKPNLLIGANGSLGAFKEHFKEQKQYYGKNYVVNLVNQKGYELPVKETFESTVDAADDTGISYVYFDFHAECSKMRWHRVKLLIEQLQGVGWDSNDFFHKTLCHDGTTDVVLSLQKSIVRTNCMDCVDRTNVAQSVLANWVLQKQLEASMAVTVNVPWEIDPNLLSNYQNIWADNADAISCAYSGTGALKTDFTRTGKRTYTGAMKDFANSAFRYYRNNFTDGPRQDSYDIFLGNFRPYETAVQSPFIDRRPFVIQLMPTILYAALTVIIATIMFPKGYFFSLKNLTFFAGSSLIALLTIRFIVQHGMQYVNWPKLCDLGYVEIVYNHNKEQVFKGITYTPSSDFVKPNFLKRD</sequence>
<proteinExistence type="predicted"/>
<keyword evidence="1" id="KW-0472">Membrane</keyword>
<organism evidence="3 4">
    <name type="scientific">Eremothecium cymbalariae (strain CBS 270.75 / DBVPG 7215 / KCTC 17166 / NRRL Y-17582)</name>
    <name type="common">Yeast</name>
    <dbReference type="NCBI Taxonomy" id="931890"/>
    <lineage>
        <taxon>Eukaryota</taxon>
        <taxon>Fungi</taxon>
        <taxon>Dikarya</taxon>
        <taxon>Ascomycota</taxon>
        <taxon>Saccharomycotina</taxon>
        <taxon>Saccharomycetes</taxon>
        <taxon>Saccharomycetales</taxon>
        <taxon>Saccharomycetaceae</taxon>
        <taxon>Eremothecium</taxon>
    </lineage>
</organism>
<dbReference type="Proteomes" id="UP000006790">
    <property type="component" value="Chromosome 3"/>
</dbReference>
<keyword evidence="1" id="KW-1133">Transmembrane helix</keyword>
<dbReference type="RefSeq" id="XP_003645896.1">
    <property type="nucleotide sequence ID" value="XM_003645848.1"/>
</dbReference>
<dbReference type="OMA" id="ITKAQPV"/>
<dbReference type="OrthoDB" id="405996at2759"/>
<dbReference type="GO" id="GO:0005797">
    <property type="term" value="C:Golgi medial cisterna"/>
    <property type="evidence" value="ECO:0007669"/>
    <property type="project" value="EnsemblFungi"/>
</dbReference>
<feature type="transmembrane region" description="Helical" evidence="1">
    <location>
        <begin position="521"/>
        <end position="542"/>
    </location>
</feature>
<dbReference type="InParanoid" id="G8JQU5"/>
<reference evidence="4" key="1">
    <citation type="journal article" date="2012" name="G3 (Bethesda)">
        <title>Pichia sorbitophila, an interspecies yeast hybrid reveals early steps of genome resolution following polyploidization.</title>
        <authorList>
            <person name="Leh Louis V."/>
            <person name="Despons L."/>
            <person name="Friedrich A."/>
            <person name="Martin T."/>
            <person name="Durrens P."/>
            <person name="Casaregola S."/>
            <person name="Neuveglise C."/>
            <person name="Fairhead C."/>
            <person name="Marck C."/>
            <person name="Cruz J.A."/>
            <person name="Straub M.L."/>
            <person name="Kugler V."/>
            <person name="Sacerdot C."/>
            <person name="Uzunov Z."/>
            <person name="Thierry A."/>
            <person name="Weiss S."/>
            <person name="Bleykasten C."/>
            <person name="De Montigny J."/>
            <person name="Jacques N."/>
            <person name="Jung P."/>
            <person name="Lemaire M."/>
            <person name="Mallet S."/>
            <person name="Morel G."/>
            <person name="Richard G.F."/>
            <person name="Sarkar A."/>
            <person name="Savel G."/>
            <person name="Schacherer J."/>
            <person name="Seret M.L."/>
            <person name="Talla E."/>
            <person name="Samson G."/>
            <person name="Jubin C."/>
            <person name="Poulain J."/>
            <person name="Vacherie B."/>
            <person name="Barbe V."/>
            <person name="Pelletier E."/>
            <person name="Sherman D.J."/>
            <person name="Westhof E."/>
            <person name="Weissenbach J."/>
            <person name="Baret P.V."/>
            <person name="Wincker P."/>
            <person name="Gaillardin C."/>
            <person name="Dujon B."/>
            <person name="Souciet J.L."/>
        </authorList>
    </citation>
    <scope>NUCLEOTIDE SEQUENCE [LARGE SCALE GENOMIC DNA]</scope>
    <source>
        <strain evidence="4">CBS 270.75 / DBVPG 7215 / KCTC 17166 / NRRL Y-17582</strain>
    </source>
</reference>
<dbReference type="GeneID" id="11472345"/>
<name>G8JQU5_ERECY</name>
<dbReference type="GO" id="GO:0005789">
    <property type="term" value="C:endoplasmic reticulum membrane"/>
    <property type="evidence" value="ECO:0007669"/>
    <property type="project" value="EnsemblFungi"/>
</dbReference>
<keyword evidence="1" id="KW-0812">Transmembrane</keyword>
<dbReference type="GO" id="GO:0043812">
    <property type="term" value="F:phosphatidylinositol-4-phosphate phosphatase activity"/>
    <property type="evidence" value="ECO:0007669"/>
    <property type="project" value="EnsemblFungi"/>
</dbReference>
<dbReference type="FunCoup" id="G8JQU5">
    <property type="interactions" value="1331"/>
</dbReference>
<dbReference type="KEGG" id="erc:Ecym_3618"/>
<accession>G8JQU5</accession>
<evidence type="ECO:0000259" key="2">
    <source>
        <dbReference type="PROSITE" id="PS50275"/>
    </source>
</evidence>
<gene>
    <name evidence="3" type="ordered locus">Ecym_3618</name>
</gene>
<protein>
    <recommendedName>
        <fullName evidence="2">SAC domain-containing protein</fullName>
    </recommendedName>
</protein>
<dbReference type="PANTHER" id="PTHR45662">
    <property type="entry name" value="PHOSPHATIDYLINOSITIDE PHOSPHATASE SAC1"/>
    <property type="match status" value="1"/>
</dbReference>
<dbReference type="GO" id="GO:0052629">
    <property type="term" value="F:phosphatidylinositol-3,5-bisphosphate 3-phosphatase activity"/>
    <property type="evidence" value="ECO:0007669"/>
    <property type="project" value="EnsemblFungi"/>
</dbReference>
<dbReference type="GO" id="GO:0004438">
    <property type="term" value="F:phosphatidylinositol-3-phosphate phosphatase activity"/>
    <property type="evidence" value="ECO:0007669"/>
    <property type="project" value="EnsemblFungi"/>
</dbReference>
<dbReference type="GO" id="GO:0046856">
    <property type="term" value="P:phosphatidylinositol dephosphorylation"/>
    <property type="evidence" value="ECO:0007669"/>
    <property type="project" value="EnsemblFungi"/>
</dbReference>
<evidence type="ECO:0000313" key="4">
    <source>
        <dbReference type="Proteomes" id="UP000006790"/>
    </source>
</evidence>
<feature type="transmembrane region" description="Helical" evidence="1">
    <location>
        <begin position="554"/>
        <end position="572"/>
    </location>
</feature>
<evidence type="ECO:0000313" key="3">
    <source>
        <dbReference type="EMBL" id="AET39079.1"/>
    </source>
</evidence>
<dbReference type="STRING" id="931890.G8JQU5"/>
<dbReference type="EMBL" id="CP002499">
    <property type="protein sequence ID" value="AET39079.1"/>
    <property type="molecule type" value="Genomic_DNA"/>
</dbReference>